<sequence length="1410" mass="155817">MFPTFDPDSKVWTGPQLPSVFNPEVNFGKVLLATMGLNPDKVIQYDADTGRTMTNGEMQLRAIRASQNLAALGLRQGDMAALACTNSENVMPVVVAMFFNGIPFNTLAPGHEVDDLAHMMRITQPKLVFCDVDNYERVKEATEVAVRDKPLLYVFESDLEGVNKAEDLLKETGRERMFLPTSNGDARNLPGIVLCSSGITDLPKAVTLSHAQLVSMYGSLVGVFKFSLLFNFSPLYWISGLHSLGLSLIHGIPRVITRKPFSEDTFFDLFDKYPIDYFFTPPSHAHLLLQHPRFKTADFSRVRTWLVGGSPVPDALRDSLEAKLPNGKTVMILGTSEIGFVTTDFFKRKPLSVGTAAPNVRIKIVNEVGKALNNGERGEIWMTFSEKFLGYYNTPEVTAAAVDADGWIRTGDVGYFDEEGYLYLEGRQKDMLKWRGYQIAPADLEAILRDIEGVDQAYVVGLLDEDGSSDLATAVVVKVEGSELTEADILEVVNGKVADYKKLRGGVYFVEEVPFTSNATKVWSGLHRPPLLNPEASLGQVLLHTFSLNPSKVIQIDADTGRSMTNGELQLRAIRMAQNLKELGFCKGDMVSMACANSENVTPLVVGLLINGMPFNTLAPNYGVDDLVHMMKITQPKLVFCDANNYETVQKAVELAVKDKPLVYVFESGEMNGVNKIEDLFKETGREQLFVPPYLGDSRQLLAMILCSSGTTGLPKGVCVSHAHLITMYGNRFPGYNFQLLFNFSPLFWATGVFTLMISLISGLTRLITRKPFSEDWCFELLERFQVDWIFTPPSYAHLLLQHPRVKTANWSNIRLWAMGGSAASEQIRDSIEALLPNGRTSNGLGNSEIGGIAFDLIKRKPGSVGTLLPNIEGKVVDEDGTALDNGVRGELMLKFSEKILGYYKNPEANADSFDEEGWLRTGDIAYFDDEGYLFLVDRKKDMLKYRNYQISPTDLESIAAKIDGVSQVCVVGVPDEDGSSDLATAVIVKSQASLGQVILHTLSLNPSKEIQIDADTGRSMTNGELQLRATRVAQNLKELGFCKGDMVTMACANSENVAPLAVGLLINGMPFNTLAPSYGVDDMVHMMKITQPKLVFCDANNYETIKQAVALAVKDKPLVYVFESGEMDGVNKVEDLLKVTGREQFFVPPYLGDSRQLIAMILCSSGTTGLPKGVCLSHAHLITIYGNRMPGYNFKLLFNFSPLYWGSGVYTLLTSLMSGITRLITRQPFSEDLCFDLLERYPVDCLFTPPSYAHLLLQHPRVKTANWSNIRLWALGGSAASEQIRNSMDALLPNGKASNGLGISEIGRVSFGQKPFAVGMLLPNIKGKIVDEDGTTLDNGVRGELMLKFSVKILGYYNNPEANAESIDEEGWLRTGDIAYFDDEGYLFLVDRKKDMLKYRNYPDIPDGS</sequence>
<reference evidence="5 6" key="1">
    <citation type="submission" date="2024-05" db="EMBL/GenBank/DDBJ databases">
        <title>Culex pipiens pipiens assembly and annotation.</title>
        <authorList>
            <person name="Alout H."/>
            <person name="Durand T."/>
        </authorList>
    </citation>
    <scope>NUCLEOTIDE SEQUENCE [LARGE SCALE GENOMIC DNA]</scope>
    <source>
        <strain evidence="5">HA-2024</strain>
        <tissue evidence="5">Whole body</tissue>
    </source>
</reference>
<dbReference type="InterPro" id="IPR025110">
    <property type="entry name" value="AMP-bd_C"/>
</dbReference>
<evidence type="ECO:0000259" key="3">
    <source>
        <dbReference type="Pfam" id="PF00501"/>
    </source>
</evidence>
<comment type="caution">
    <text evidence="5">The sequence shown here is derived from an EMBL/GenBank/DDBJ whole genome shotgun (WGS) entry which is preliminary data.</text>
</comment>
<keyword evidence="6" id="KW-1185">Reference proteome</keyword>
<dbReference type="Proteomes" id="UP001562425">
    <property type="component" value="Unassembled WGS sequence"/>
</dbReference>
<dbReference type="Gene3D" id="3.40.50.12780">
    <property type="entry name" value="N-terminal domain of ligase-like"/>
    <property type="match status" value="3"/>
</dbReference>
<dbReference type="PROSITE" id="PS00455">
    <property type="entry name" value="AMP_BINDING"/>
    <property type="match status" value="2"/>
</dbReference>
<evidence type="ECO:0000259" key="4">
    <source>
        <dbReference type="Pfam" id="PF13193"/>
    </source>
</evidence>
<accession>A0ABD1CGK2</accession>
<keyword evidence="2" id="KW-0576">Peroxisome</keyword>
<dbReference type="FunFam" id="3.40.50.12780:FF:000025">
    <property type="entry name" value="luciferin 4-monooxygenase"/>
    <property type="match status" value="3"/>
</dbReference>
<protein>
    <submittedName>
        <fullName evidence="5">Uncharacterized protein</fullName>
    </submittedName>
</protein>
<dbReference type="InterPro" id="IPR042099">
    <property type="entry name" value="ANL_N_sf"/>
</dbReference>
<dbReference type="GO" id="GO:0005777">
    <property type="term" value="C:peroxisome"/>
    <property type="evidence" value="ECO:0007669"/>
    <property type="project" value="UniProtKB-SubCell"/>
</dbReference>
<comment type="subcellular location">
    <subcellularLocation>
        <location evidence="1">Peroxisome</location>
    </subcellularLocation>
</comment>
<organism evidence="5 6">
    <name type="scientific">Culex pipiens pipiens</name>
    <name type="common">Northern house mosquito</name>
    <dbReference type="NCBI Taxonomy" id="38569"/>
    <lineage>
        <taxon>Eukaryota</taxon>
        <taxon>Metazoa</taxon>
        <taxon>Ecdysozoa</taxon>
        <taxon>Arthropoda</taxon>
        <taxon>Hexapoda</taxon>
        <taxon>Insecta</taxon>
        <taxon>Pterygota</taxon>
        <taxon>Neoptera</taxon>
        <taxon>Endopterygota</taxon>
        <taxon>Diptera</taxon>
        <taxon>Nematocera</taxon>
        <taxon>Culicoidea</taxon>
        <taxon>Culicidae</taxon>
        <taxon>Culicinae</taxon>
        <taxon>Culicini</taxon>
        <taxon>Culex</taxon>
        <taxon>Culex</taxon>
    </lineage>
</organism>
<name>A0ABD1CGK2_CULPP</name>
<gene>
    <name evidence="5" type="ORF">pipiens_001602</name>
</gene>
<dbReference type="PANTHER" id="PTHR24096:SF353">
    <property type="entry name" value="GH16244P-RELATED"/>
    <property type="match status" value="1"/>
</dbReference>
<evidence type="ECO:0000256" key="1">
    <source>
        <dbReference type="ARBA" id="ARBA00004275"/>
    </source>
</evidence>
<proteinExistence type="predicted"/>
<dbReference type="PANTHER" id="PTHR24096">
    <property type="entry name" value="LONG-CHAIN-FATTY-ACID--COA LIGASE"/>
    <property type="match status" value="1"/>
</dbReference>
<dbReference type="Gene3D" id="3.30.300.30">
    <property type="match status" value="1"/>
</dbReference>
<dbReference type="EMBL" id="JBEHCU010012481">
    <property type="protein sequence ID" value="KAL1375435.1"/>
    <property type="molecule type" value="Genomic_DNA"/>
</dbReference>
<evidence type="ECO:0000313" key="5">
    <source>
        <dbReference type="EMBL" id="KAL1375435.1"/>
    </source>
</evidence>
<dbReference type="Pfam" id="PF13193">
    <property type="entry name" value="AMP-binding_C"/>
    <property type="match status" value="1"/>
</dbReference>
<dbReference type="InterPro" id="IPR020845">
    <property type="entry name" value="AMP-binding_CS"/>
</dbReference>
<evidence type="ECO:0000313" key="6">
    <source>
        <dbReference type="Proteomes" id="UP001562425"/>
    </source>
</evidence>
<dbReference type="Pfam" id="PF00501">
    <property type="entry name" value="AMP-binding"/>
    <property type="match status" value="3"/>
</dbReference>
<dbReference type="InterPro" id="IPR000873">
    <property type="entry name" value="AMP-dep_synth/lig_dom"/>
</dbReference>
<feature type="domain" description="AMP-dependent synthetase/ligase" evidence="3">
    <location>
        <begin position="1006"/>
        <end position="1358"/>
    </location>
</feature>
<feature type="domain" description="AMP-dependent synthetase/ligase" evidence="3">
    <location>
        <begin position="38"/>
        <end position="392"/>
    </location>
</feature>
<evidence type="ECO:0000256" key="2">
    <source>
        <dbReference type="ARBA" id="ARBA00023140"/>
    </source>
</evidence>
<dbReference type="SUPFAM" id="SSF56801">
    <property type="entry name" value="Acetyl-CoA synthetase-like"/>
    <property type="match status" value="3"/>
</dbReference>
<feature type="domain" description="AMP-binding enzyme C-terminal" evidence="4">
    <location>
        <begin position="444"/>
        <end position="518"/>
    </location>
</feature>
<dbReference type="GO" id="GO:0003824">
    <property type="term" value="F:catalytic activity"/>
    <property type="evidence" value="ECO:0007669"/>
    <property type="project" value="UniProtKB-ARBA"/>
</dbReference>
<dbReference type="InterPro" id="IPR045851">
    <property type="entry name" value="AMP-bd_C_sf"/>
</dbReference>
<feature type="domain" description="AMP-dependent synthetase/ligase" evidence="3">
    <location>
        <begin position="549"/>
        <end position="904"/>
    </location>
</feature>